<dbReference type="EMBL" id="PYAV01000002">
    <property type="protein sequence ID" value="PSL50903.1"/>
    <property type="molecule type" value="Genomic_DNA"/>
</dbReference>
<evidence type="ECO:0000313" key="6">
    <source>
        <dbReference type="EMBL" id="PSL50903.1"/>
    </source>
</evidence>
<comment type="caution">
    <text evidence="6">The sequence shown here is derived from an EMBL/GenBank/DDBJ whole genome shotgun (WGS) entry which is preliminary data.</text>
</comment>
<comment type="catalytic activity">
    <reaction evidence="1">
        <text>a uridine in RNA = a pseudouridine in RNA</text>
        <dbReference type="Rhea" id="RHEA:48348"/>
        <dbReference type="Rhea" id="RHEA-COMP:12068"/>
        <dbReference type="Rhea" id="RHEA-COMP:12069"/>
        <dbReference type="ChEBI" id="CHEBI:65314"/>
        <dbReference type="ChEBI" id="CHEBI:65315"/>
    </reaction>
</comment>
<keyword evidence="4" id="KW-0694">RNA-binding</keyword>
<dbReference type="AlphaFoldDB" id="A0A2P8HXD7"/>
<dbReference type="Pfam" id="PF00849">
    <property type="entry name" value="PseudoU_synth_2"/>
    <property type="match status" value="1"/>
</dbReference>
<organism evidence="6 7">
    <name type="scientific">Salsuginibacillus halophilus</name>
    <dbReference type="NCBI Taxonomy" id="517424"/>
    <lineage>
        <taxon>Bacteria</taxon>
        <taxon>Bacillati</taxon>
        <taxon>Bacillota</taxon>
        <taxon>Bacilli</taxon>
        <taxon>Bacillales</taxon>
        <taxon>Bacillaceae</taxon>
        <taxon>Salsuginibacillus</taxon>
    </lineage>
</organism>
<dbReference type="GO" id="GO:0140098">
    <property type="term" value="F:catalytic activity, acting on RNA"/>
    <property type="evidence" value="ECO:0007669"/>
    <property type="project" value="UniProtKB-ARBA"/>
</dbReference>
<protein>
    <recommendedName>
        <fullName evidence="2">RNA pseudouridylate synthase</fullName>
    </recommendedName>
    <alternativeName>
        <fullName evidence="3">RNA-uridine isomerase</fullName>
    </alternativeName>
</protein>
<feature type="domain" description="Pseudouridine synthase RsuA/RluA-like" evidence="5">
    <location>
        <begin position="88"/>
        <end position="235"/>
    </location>
</feature>
<reference evidence="6 7" key="1">
    <citation type="submission" date="2018-03" db="EMBL/GenBank/DDBJ databases">
        <title>Genomic Encyclopedia of Type Strains, Phase III (KMG-III): the genomes of soil and plant-associated and newly described type strains.</title>
        <authorList>
            <person name="Whitman W."/>
        </authorList>
    </citation>
    <scope>NUCLEOTIDE SEQUENCE [LARGE SCALE GENOMIC DNA]</scope>
    <source>
        <strain evidence="6 7">CGMCC 1.07653</strain>
    </source>
</reference>
<dbReference type="GO" id="GO:0009982">
    <property type="term" value="F:pseudouridine synthase activity"/>
    <property type="evidence" value="ECO:0007669"/>
    <property type="project" value="InterPro"/>
</dbReference>
<dbReference type="Proteomes" id="UP000242310">
    <property type="component" value="Unassembled WGS sequence"/>
</dbReference>
<name>A0A2P8HXD7_9BACI</name>
<evidence type="ECO:0000256" key="2">
    <source>
        <dbReference type="ARBA" id="ARBA00031870"/>
    </source>
</evidence>
<dbReference type="PANTHER" id="PTHR21600">
    <property type="entry name" value="MITOCHONDRIAL RNA PSEUDOURIDINE SYNTHASE"/>
    <property type="match status" value="1"/>
</dbReference>
<keyword evidence="7" id="KW-1185">Reference proteome</keyword>
<dbReference type="InterPro" id="IPR006145">
    <property type="entry name" value="PsdUridine_synth_RsuA/RluA"/>
</dbReference>
<gene>
    <name evidence="6" type="ORF">B0H94_102180</name>
</gene>
<dbReference type="PROSITE" id="PS50889">
    <property type="entry name" value="S4"/>
    <property type="match status" value="1"/>
</dbReference>
<dbReference type="GO" id="GO:0000455">
    <property type="term" value="P:enzyme-directed rRNA pseudouridine synthesis"/>
    <property type="evidence" value="ECO:0007669"/>
    <property type="project" value="TreeGrafter"/>
</dbReference>
<dbReference type="SUPFAM" id="SSF55120">
    <property type="entry name" value="Pseudouridine synthase"/>
    <property type="match status" value="1"/>
</dbReference>
<accession>A0A2P8HXD7</accession>
<dbReference type="GO" id="GO:0003723">
    <property type="term" value="F:RNA binding"/>
    <property type="evidence" value="ECO:0007669"/>
    <property type="project" value="UniProtKB-KW"/>
</dbReference>
<dbReference type="RefSeq" id="WP_106587622.1">
    <property type="nucleotide sequence ID" value="NZ_PYAV01000002.1"/>
</dbReference>
<sequence length="298" mass="33076">MPVICKWRISTEAELSVKFYLKKFEGVSARMLAALKQSGFIWVNGASANQGTILQSGDELAVRLPDEKQPVLRDVAIPSLTPVYEDDHLSVWIKPAGLLTLPGRDPEQPALYDSVVKHYASQGWPGAVHAAGRLDRGTSGLQLIAKHRLAKQRLERDGFQRTYQALVTGCLSPEANVIEQPLKPNPNSLIEQMTAPDGKYARTSYRTLKCGKQLTWIEALIATGRTHQIRVHLSHVNHPLINDALYGGPVITDNTPALHAAELVFKHPMTKNTFHFESPAPARFETLWDKVEQQHGST</sequence>
<evidence type="ECO:0000259" key="5">
    <source>
        <dbReference type="Pfam" id="PF00849"/>
    </source>
</evidence>
<dbReference type="PANTHER" id="PTHR21600:SF35">
    <property type="entry name" value="PSEUDOURIDINE SYNTHASE"/>
    <property type="match status" value="1"/>
</dbReference>
<dbReference type="Gene3D" id="3.30.2350.10">
    <property type="entry name" value="Pseudouridine synthase"/>
    <property type="match status" value="1"/>
</dbReference>
<dbReference type="CDD" id="cd02869">
    <property type="entry name" value="PseudoU_synth_RluA_like"/>
    <property type="match status" value="1"/>
</dbReference>
<evidence type="ECO:0000256" key="4">
    <source>
        <dbReference type="PROSITE-ProRule" id="PRU00182"/>
    </source>
</evidence>
<proteinExistence type="predicted"/>
<evidence type="ECO:0000256" key="3">
    <source>
        <dbReference type="ARBA" id="ARBA00033164"/>
    </source>
</evidence>
<dbReference type="InterPro" id="IPR050188">
    <property type="entry name" value="RluA_PseudoU_synthase"/>
</dbReference>
<evidence type="ECO:0000313" key="7">
    <source>
        <dbReference type="Proteomes" id="UP000242310"/>
    </source>
</evidence>
<evidence type="ECO:0000256" key="1">
    <source>
        <dbReference type="ARBA" id="ARBA00000073"/>
    </source>
</evidence>
<dbReference type="OrthoDB" id="9807829at2"/>
<dbReference type="InterPro" id="IPR020103">
    <property type="entry name" value="PsdUridine_synth_cat_dom_sf"/>
</dbReference>